<evidence type="ECO:0000313" key="2">
    <source>
        <dbReference type="EMBL" id="KIJ33561.1"/>
    </source>
</evidence>
<proteinExistence type="predicted"/>
<name>A0A0C9V8C6_SPHS4</name>
<protein>
    <submittedName>
        <fullName evidence="2">Uncharacterized protein</fullName>
    </submittedName>
</protein>
<accession>A0A0C9V8C6</accession>
<evidence type="ECO:0000256" key="1">
    <source>
        <dbReference type="SAM" id="MobiDB-lite"/>
    </source>
</evidence>
<dbReference type="AlphaFoldDB" id="A0A0C9V8C6"/>
<dbReference type="EMBL" id="KN837211">
    <property type="protein sequence ID" value="KIJ33561.1"/>
    <property type="molecule type" value="Genomic_DNA"/>
</dbReference>
<sequence>MAIKILARLSSPVYVNPSPSPNAPHLLFISFAQSLFSLKERANVEMRKGRTIGVSDHKNPLTTQAGTAIARSSRPLLNDGPILRPAEVELKDNLQVQVSIDKRCRARTKERQSTAPSTSPVYYASPVSVPQNRRQFVVRSKTDGSDSVEVENRASSCLPQSIHNDRTPCTCFSHPHLIAQQSYTTAGSLRDRPSDERHRLLDPSRGCRPVTVGVEEIVEVLCDAMNLEWTGESASEQRDR</sequence>
<evidence type="ECO:0000313" key="3">
    <source>
        <dbReference type="Proteomes" id="UP000054279"/>
    </source>
</evidence>
<gene>
    <name evidence="2" type="ORF">M422DRAFT_35480</name>
</gene>
<feature type="region of interest" description="Disordered" evidence="1">
    <location>
        <begin position="107"/>
        <end position="126"/>
    </location>
</feature>
<dbReference type="HOGENOM" id="CLU_1157011_0_0_1"/>
<keyword evidence="3" id="KW-1185">Reference proteome</keyword>
<reference evidence="2 3" key="1">
    <citation type="submission" date="2014-06" db="EMBL/GenBank/DDBJ databases">
        <title>Evolutionary Origins and Diversification of the Mycorrhizal Mutualists.</title>
        <authorList>
            <consortium name="DOE Joint Genome Institute"/>
            <consortium name="Mycorrhizal Genomics Consortium"/>
            <person name="Kohler A."/>
            <person name="Kuo A."/>
            <person name="Nagy L.G."/>
            <person name="Floudas D."/>
            <person name="Copeland A."/>
            <person name="Barry K.W."/>
            <person name="Cichocki N."/>
            <person name="Veneault-Fourrey C."/>
            <person name="LaButti K."/>
            <person name="Lindquist E.A."/>
            <person name="Lipzen A."/>
            <person name="Lundell T."/>
            <person name="Morin E."/>
            <person name="Murat C."/>
            <person name="Riley R."/>
            <person name="Ohm R."/>
            <person name="Sun H."/>
            <person name="Tunlid A."/>
            <person name="Henrissat B."/>
            <person name="Grigoriev I.V."/>
            <person name="Hibbett D.S."/>
            <person name="Martin F."/>
        </authorList>
    </citation>
    <scope>NUCLEOTIDE SEQUENCE [LARGE SCALE GENOMIC DNA]</scope>
    <source>
        <strain evidence="2 3">SS14</strain>
    </source>
</reference>
<organism evidence="2 3">
    <name type="scientific">Sphaerobolus stellatus (strain SS14)</name>
    <dbReference type="NCBI Taxonomy" id="990650"/>
    <lineage>
        <taxon>Eukaryota</taxon>
        <taxon>Fungi</taxon>
        <taxon>Dikarya</taxon>
        <taxon>Basidiomycota</taxon>
        <taxon>Agaricomycotina</taxon>
        <taxon>Agaricomycetes</taxon>
        <taxon>Phallomycetidae</taxon>
        <taxon>Geastrales</taxon>
        <taxon>Sphaerobolaceae</taxon>
        <taxon>Sphaerobolus</taxon>
    </lineage>
</organism>
<dbReference type="Proteomes" id="UP000054279">
    <property type="component" value="Unassembled WGS sequence"/>
</dbReference>